<protein>
    <submittedName>
        <fullName evidence="1">Uncharacterized protein</fullName>
    </submittedName>
</protein>
<organism evidence="1 2">
    <name type="scientific">Massilia cellulosiltytica</name>
    <dbReference type="NCBI Taxonomy" id="2683234"/>
    <lineage>
        <taxon>Bacteria</taxon>
        <taxon>Pseudomonadati</taxon>
        <taxon>Pseudomonadota</taxon>
        <taxon>Betaproteobacteria</taxon>
        <taxon>Burkholderiales</taxon>
        <taxon>Oxalobacteraceae</taxon>
        <taxon>Telluria group</taxon>
        <taxon>Massilia</taxon>
    </lineage>
</organism>
<name>A0A7X3FXH9_9BURK</name>
<keyword evidence="2" id="KW-1185">Reference proteome</keyword>
<evidence type="ECO:0000313" key="2">
    <source>
        <dbReference type="Proteomes" id="UP000443353"/>
    </source>
</evidence>
<dbReference type="RefSeq" id="WP_160407920.1">
    <property type="nucleotide sequence ID" value="NZ_WSES01000002.1"/>
</dbReference>
<dbReference type="AlphaFoldDB" id="A0A7X3FXH9"/>
<gene>
    <name evidence="1" type="ORF">GPY61_07475</name>
</gene>
<comment type="caution">
    <text evidence="1">The sequence shown here is derived from an EMBL/GenBank/DDBJ whole genome shotgun (WGS) entry which is preliminary data.</text>
</comment>
<accession>A0A7X3FXH9</accession>
<proteinExistence type="predicted"/>
<dbReference type="Proteomes" id="UP000443353">
    <property type="component" value="Unassembled WGS sequence"/>
</dbReference>
<sequence>MISSAFAAALAARRNAFNQRVRDAQRHYPAFRTDVLQRFLADEVDGVVAAVDPARAGAVADAAVDVALALVGRALVGPAARAGTPAAVWRTLLPRYADLVAKYPDTVPAMLTNAAIHLDTLPGVRGADWIAQLAALAPRTATVDELRVVGQVAAWRAGAAHFRAGAIAAADALPAALALAAFGAHDDDAWPDLRARIAADPWWAADGADVAAGHEVGGFTGFGGAFAAPPEVRAGADGFVVRAGERCHLLLADAYGAVLLATTPGEFDRAVPGGAVQVDARRIAPDLPADGLAVCASGSTLALTSPYTHAIRVLPRVPR</sequence>
<dbReference type="EMBL" id="WSES01000002">
    <property type="protein sequence ID" value="MVW59767.1"/>
    <property type="molecule type" value="Genomic_DNA"/>
</dbReference>
<reference evidence="1 2" key="1">
    <citation type="submission" date="2019-12" db="EMBL/GenBank/DDBJ databases">
        <authorList>
            <person name="Li C."/>
            <person name="Zhao J."/>
        </authorList>
    </citation>
    <scope>NUCLEOTIDE SEQUENCE [LARGE SCALE GENOMIC DNA]</scope>
    <source>
        <strain evidence="1 2">NEAU-DD11</strain>
    </source>
</reference>
<evidence type="ECO:0000313" key="1">
    <source>
        <dbReference type="EMBL" id="MVW59767.1"/>
    </source>
</evidence>